<dbReference type="InterPro" id="IPR027417">
    <property type="entry name" value="P-loop_NTPase"/>
</dbReference>
<dbReference type="Gene3D" id="1.25.40.10">
    <property type="entry name" value="Tetratricopeptide repeat domain"/>
    <property type="match status" value="1"/>
</dbReference>
<dbReference type="PROSITE" id="PS50043">
    <property type="entry name" value="HTH_LUXR_2"/>
    <property type="match status" value="1"/>
</dbReference>
<keyword evidence="5" id="KW-1185">Reference proteome</keyword>
<evidence type="ECO:0000313" key="5">
    <source>
        <dbReference type="Proteomes" id="UP000479526"/>
    </source>
</evidence>
<dbReference type="InterPro" id="IPR011990">
    <property type="entry name" value="TPR-like_helical_dom_sf"/>
</dbReference>
<name>A0A7C9JQM2_9ACTN</name>
<dbReference type="Proteomes" id="UP000479526">
    <property type="component" value="Unassembled WGS sequence"/>
</dbReference>
<dbReference type="GO" id="GO:0006355">
    <property type="term" value="P:regulation of DNA-templated transcription"/>
    <property type="evidence" value="ECO:0007669"/>
    <property type="project" value="InterPro"/>
</dbReference>
<evidence type="ECO:0000256" key="1">
    <source>
        <dbReference type="ARBA" id="ARBA00022741"/>
    </source>
</evidence>
<organism evidence="4 5">
    <name type="scientific">Herbidospora solisilvae</name>
    <dbReference type="NCBI Taxonomy" id="2696284"/>
    <lineage>
        <taxon>Bacteria</taxon>
        <taxon>Bacillati</taxon>
        <taxon>Actinomycetota</taxon>
        <taxon>Actinomycetes</taxon>
        <taxon>Streptosporangiales</taxon>
        <taxon>Streptosporangiaceae</taxon>
        <taxon>Herbidospora</taxon>
    </lineage>
</organism>
<dbReference type="GO" id="GO:0005524">
    <property type="term" value="F:ATP binding"/>
    <property type="evidence" value="ECO:0007669"/>
    <property type="project" value="UniProtKB-KW"/>
</dbReference>
<accession>A0A7C9JQM2</accession>
<dbReference type="Pfam" id="PF00196">
    <property type="entry name" value="GerE"/>
    <property type="match status" value="1"/>
</dbReference>
<proteinExistence type="predicted"/>
<dbReference type="PRINTS" id="PR00038">
    <property type="entry name" value="HTHLUXR"/>
</dbReference>
<protein>
    <submittedName>
        <fullName evidence="4">Helix-turn-helix transcriptional regulator</fullName>
    </submittedName>
</protein>
<evidence type="ECO:0000259" key="3">
    <source>
        <dbReference type="PROSITE" id="PS50043"/>
    </source>
</evidence>
<dbReference type="InterPro" id="IPR000792">
    <property type="entry name" value="Tscrpt_reg_LuxR_C"/>
</dbReference>
<dbReference type="InterPro" id="IPR036388">
    <property type="entry name" value="WH-like_DNA-bd_sf"/>
</dbReference>
<reference evidence="4 5" key="1">
    <citation type="submission" date="2020-01" db="EMBL/GenBank/DDBJ databases">
        <title>Herbidospora sp. NEAU-GS84 nov., a novel actinomycete isolated from soil.</title>
        <authorList>
            <person name="Han L."/>
        </authorList>
    </citation>
    <scope>NUCLEOTIDE SEQUENCE [LARGE SCALE GENOMIC DNA]</scope>
    <source>
        <strain evidence="4 5">NEAU-GS84</strain>
    </source>
</reference>
<dbReference type="PANTHER" id="PTHR16305">
    <property type="entry name" value="TESTICULAR SOLUBLE ADENYLYL CYCLASE"/>
    <property type="match status" value="1"/>
</dbReference>
<feature type="domain" description="HTH luxR-type" evidence="3">
    <location>
        <begin position="814"/>
        <end position="879"/>
    </location>
</feature>
<dbReference type="SMART" id="SM00421">
    <property type="entry name" value="HTH_LUXR"/>
    <property type="match status" value="1"/>
</dbReference>
<dbReference type="SUPFAM" id="SSF52540">
    <property type="entry name" value="P-loop containing nucleoside triphosphate hydrolases"/>
    <property type="match status" value="1"/>
</dbReference>
<dbReference type="AlphaFoldDB" id="A0A7C9JQM2"/>
<evidence type="ECO:0000313" key="4">
    <source>
        <dbReference type="EMBL" id="NAS20739.1"/>
    </source>
</evidence>
<dbReference type="SUPFAM" id="SSF46894">
    <property type="entry name" value="C-terminal effector domain of the bipartite response regulators"/>
    <property type="match status" value="1"/>
</dbReference>
<dbReference type="GO" id="GO:0003677">
    <property type="term" value="F:DNA binding"/>
    <property type="evidence" value="ECO:0007669"/>
    <property type="project" value="InterPro"/>
</dbReference>
<keyword evidence="1" id="KW-0547">Nucleotide-binding</keyword>
<dbReference type="RefSeq" id="WP_161478207.1">
    <property type="nucleotide sequence ID" value="NZ_WXEW01000001.1"/>
</dbReference>
<dbReference type="InterPro" id="IPR016032">
    <property type="entry name" value="Sig_transdc_resp-reg_C-effctor"/>
</dbReference>
<comment type="caution">
    <text evidence="4">The sequence shown here is derived from an EMBL/GenBank/DDBJ whole genome shotgun (WGS) entry which is preliminary data.</text>
</comment>
<sequence>MLGVEDVFVGRVEQLESFLAGLADDDCRGLVVSGPMGVGKSRFAEECLGRAKAIGHRTARVTASTAAAAVPLGAVAPIVPAGIDLSDPVSGFAKVAARMTHRDGLPLVVLADDLHALDTTSALLLRRLVESRVVWLLATLRTGESPAPAVQALCDVRRVRRMEMEVFTREETERLVEAVLELPVALNTLERLHGISGGNALFLRELVIGAVTRGALVNDGELWRPTGTHGSGTERLSDLVGARLAAAGPAARPVLELAALCEPLSPADAGPADVIGALVDAGLLRRQDDGRRRSVVLAHPLFGEILRATMPVLRRRELLLQQIERTTAWRARRWDDALRIASWQLAATGTADPELLGQAAALARYAHDYTQASVLLQALPADRHTCATLLMLGEAFMETGDARRAEQTLVRARALARTEQENLAVALARTFNLFWGAARSEDAFRVNDEAAARATQPESRRMLRHNEAAMRAASGEAERALALLEDLGEDVPQTADPVAWLFAAMMKPLAMELLGRTGEAAAWARRAHGEHLKVGDRALFPHPASQLISVTRALTSQGRIAEALDVGQGAYTELAAAADTVPLTQLWLALALGRAEWNAGRPRSARRRFAEATALARAHNQVKGMRPSLGGLAACAVVLGDLEAAERAVLEAETYPSMVSLADTELIGPVLCHAAAGRLSEARSLLHEGVRAARDRGLPLVEALLLKEMVRFGAAGARQAAPRLAELAAGCDSVLVGVFARFCAAFADEDPARLHAVAAEFEVAGADLMAAEAETAAAALWDRAASPRRAAWAAGRAAALLTRCEGARPTILRAATPAVHLTDREREIALLAAGRAPSKEIAETLGLSVRTVNNHLQRVYVKLGVAKRSELRAALAPHETGGARIRSRP</sequence>
<evidence type="ECO:0000256" key="2">
    <source>
        <dbReference type="ARBA" id="ARBA00022840"/>
    </source>
</evidence>
<dbReference type="EMBL" id="WXEW01000001">
    <property type="protein sequence ID" value="NAS20739.1"/>
    <property type="molecule type" value="Genomic_DNA"/>
</dbReference>
<dbReference type="GO" id="GO:0005737">
    <property type="term" value="C:cytoplasm"/>
    <property type="evidence" value="ECO:0007669"/>
    <property type="project" value="TreeGrafter"/>
</dbReference>
<dbReference type="CDD" id="cd06170">
    <property type="entry name" value="LuxR_C_like"/>
    <property type="match status" value="1"/>
</dbReference>
<dbReference type="SUPFAM" id="SSF48452">
    <property type="entry name" value="TPR-like"/>
    <property type="match status" value="1"/>
</dbReference>
<gene>
    <name evidence="4" type="ORF">GT755_03460</name>
</gene>
<dbReference type="GO" id="GO:0004016">
    <property type="term" value="F:adenylate cyclase activity"/>
    <property type="evidence" value="ECO:0007669"/>
    <property type="project" value="TreeGrafter"/>
</dbReference>
<keyword evidence="2" id="KW-0067">ATP-binding</keyword>
<dbReference type="PANTHER" id="PTHR16305:SF35">
    <property type="entry name" value="TRANSCRIPTIONAL ACTIVATOR DOMAIN"/>
    <property type="match status" value="1"/>
</dbReference>
<dbReference type="Gene3D" id="1.10.10.10">
    <property type="entry name" value="Winged helix-like DNA-binding domain superfamily/Winged helix DNA-binding domain"/>
    <property type="match status" value="1"/>
</dbReference>